<organism evidence="9 11">
    <name type="scientific">Phocaeicola vulgatus</name>
    <name type="common">Bacteroides vulgatus</name>
    <dbReference type="NCBI Taxonomy" id="821"/>
    <lineage>
        <taxon>Bacteria</taxon>
        <taxon>Pseudomonadati</taxon>
        <taxon>Bacteroidota</taxon>
        <taxon>Bacteroidia</taxon>
        <taxon>Bacteroidales</taxon>
        <taxon>Bacteroidaceae</taxon>
        <taxon>Phocaeicola</taxon>
    </lineage>
</organism>
<dbReference type="GO" id="GO:0051539">
    <property type="term" value="F:4 iron, 4 sulfur cluster binding"/>
    <property type="evidence" value="ECO:0007669"/>
    <property type="project" value="UniProtKB-KW"/>
</dbReference>
<dbReference type="SFLD" id="SFLDG01384">
    <property type="entry name" value="thioether_bond_formation_requi"/>
    <property type="match status" value="1"/>
</dbReference>
<dbReference type="InterPro" id="IPR058240">
    <property type="entry name" value="rSAM_sf"/>
</dbReference>
<keyword evidence="4" id="KW-0479">Metal-binding</keyword>
<dbReference type="Gene3D" id="3.20.20.70">
    <property type="entry name" value="Aldolase class I"/>
    <property type="match status" value="1"/>
</dbReference>
<dbReference type="SFLD" id="SFLDG01067">
    <property type="entry name" value="SPASM/twitch_domain_containing"/>
    <property type="match status" value="1"/>
</dbReference>
<dbReference type="InterPro" id="IPR007197">
    <property type="entry name" value="rSAM"/>
</dbReference>
<keyword evidence="5" id="KW-0408">Iron</keyword>
<dbReference type="SFLD" id="SFLDS00029">
    <property type="entry name" value="Radical_SAM"/>
    <property type="match status" value="1"/>
</dbReference>
<dbReference type="SUPFAM" id="SSF102114">
    <property type="entry name" value="Radical SAM enzymes"/>
    <property type="match status" value="1"/>
</dbReference>
<comment type="cofactor">
    <cofactor evidence="1">
        <name>[4Fe-4S] cluster</name>
        <dbReference type="ChEBI" id="CHEBI:49883"/>
    </cofactor>
</comment>
<proteinExistence type="inferred from homology"/>
<evidence type="ECO:0000259" key="8">
    <source>
        <dbReference type="PROSITE" id="PS51918"/>
    </source>
</evidence>
<dbReference type="InterPro" id="IPR026407">
    <property type="entry name" value="SAM_GG-Bacter"/>
</dbReference>
<evidence type="ECO:0000313" key="10">
    <source>
        <dbReference type="EMBL" id="RHI96153.1"/>
    </source>
</evidence>
<dbReference type="PANTHER" id="PTHR43273:SF3">
    <property type="entry name" value="ANAEROBIC SULFATASE-MATURATING ENZYME HOMOLOG ASLB-RELATED"/>
    <property type="match status" value="1"/>
</dbReference>
<evidence type="ECO:0000313" key="12">
    <source>
        <dbReference type="Proteomes" id="UP000285777"/>
    </source>
</evidence>
<keyword evidence="6" id="KW-0411">Iron-sulfur</keyword>
<feature type="domain" description="Radical SAM core" evidence="8">
    <location>
        <begin position="100"/>
        <end position="346"/>
    </location>
</feature>
<protein>
    <submittedName>
        <fullName evidence="9">Radical SAM peptide maturase</fullName>
    </submittedName>
</protein>
<dbReference type="PANTHER" id="PTHR43273">
    <property type="entry name" value="ANAEROBIC SULFATASE-MATURATING ENZYME HOMOLOG ASLB-RELATED"/>
    <property type="match status" value="1"/>
</dbReference>
<evidence type="ECO:0000256" key="3">
    <source>
        <dbReference type="ARBA" id="ARBA00022691"/>
    </source>
</evidence>
<dbReference type="CDD" id="cd01335">
    <property type="entry name" value="Radical_SAM"/>
    <property type="match status" value="1"/>
</dbReference>
<dbReference type="SFLD" id="SFLDG01386">
    <property type="entry name" value="main_SPASM_domain-containing"/>
    <property type="match status" value="1"/>
</dbReference>
<keyword evidence="2" id="KW-0004">4Fe-4S</keyword>
<gene>
    <name evidence="10" type="ORF">DW150_02210</name>
    <name evidence="9" type="ORF">DW193_03345</name>
</gene>
<evidence type="ECO:0000256" key="7">
    <source>
        <dbReference type="ARBA" id="ARBA00023601"/>
    </source>
</evidence>
<dbReference type="AlphaFoldDB" id="A0A3E5FK65"/>
<comment type="caution">
    <text evidence="9">The sequence shown here is derived from an EMBL/GenBank/DDBJ whole genome shotgun (WGS) entry which is preliminary data.</text>
</comment>
<comment type="similarity">
    <text evidence="7">Belongs to the radical SAM superfamily. Anaerobic sulfatase-maturating enzyme family.</text>
</comment>
<dbReference type="Proteomes" id="UP000285777">
    <property type="component" value="Unassembled WGS sequence"/>
</dbReference>
<dbReference type="Proteomes" id="UP000283713">
    <property type="component" value="Unassembled WGS sequence"/>
</dbReference>
<dbReference type="InterPro" id="IPR023867">
    <property type="entry name" value="Sulphatase_maturase_rSAM"/>
</dbReference>
<evidence type="ECO:0000313" key="11">
    <source>
        <dbReference type="Proteomes" id="UP000283713"/>
    </source>
</evidence>
<sequence>MESSVFFKSQMSEKDYLYDFNTKQLTIVDPIVESLFNLDRQGKELSLFAVEHILSQKKSINAKEFNYNKKKYQYLKEYGFFNSLSDKCLFPTFSPEVVKDRILETLQIIFEVTDSCNLNCKYCGYGDMYNNHDRRNTKDIDLQSAIILLDFFIKGWKEKGINSIKKNIYISFYGGEPLRNITAIRKLISYIESHFPSNVSPIYSITTNGLLLKKCIDYLIDKSFDVLISLDGNEYNNSYRNTTHGKNSFSSVYNTVKWLQTCYPSFFNSNVEFNAVLHNRNNLNELLDFFQKEFSKVPSIGTLNPHGVDPIKKDEFEGMYKALYDEFNSIKNKQETEEAFFLRSALTAIAKKFTVRFLDNSFNDFTELMRKEKGVYRYINNGSCIPFSRRILMTVNNKLFPCERIGHDSPLGYIQDDNIFIDSKAIKRYSMLYNDVKHLCTQCYQYKNCPTCIYCEIRNNASCPNFTNYSQVQKELTEYISIFETHRSFYKKNVESVQIL</sequence>
<evidence type="ECO:0000256" key="2">
    <source>
        <dbReference type="ARBA" id="ARBA00022485"/>
    </source>
</evidence>
<name>A0A3E5FK65_PHOVU</name>
<dbReference type="PROSITE" id="PS51918">
    <property type="entry name" value="RADICAL_SAM"/>
    <property type="match status" value="1"/>
</dbReference>
<evidence type="ECO:0000256" key="6">
    <source>
        <dbReference type="ARBA" id="ARBA00023014"/>
    </source>
</evidence>
<evidence type="ECO:0000256" key="5">
    <source>
        <dbReference type="ARBA" id="ARBA00023004"/>
    </source>
</evidence>
<dbReference type="PROSITE" id="PS01305">
    <property type="entry name" value="MOAA_NIFB_PQQE"/>
    <property type="match status" value="1"/>
</dbReference>
<keyword evidence="3" id="KW-0949">S-adenosyl-L-methionine</keyword>
<dbReference type="InterPro" id="IPR013785">
    <property type="entry name" value="Aldolase_TIM"/>
</dbReference>
<dbReference type="Pfam" id="PF04055">
    <property type="entry name" value="Radical_SAM"/>
    <property type="match status" value="1"/>
</dbReference>
<accession>A0A3E5FK65</accession>
<reference evidence="11 12" key="1">
    <citation type="submission" date="2018-08" db="EMBL/GenBank/DDBJ databases">
        <title>A genome reference for cultivated species of the human gut microbiota.</title>
        <authorList>
            <person name="Zou Y."/>
            <person name="Xue W."/>
            <person name="Luo G."/>
        </authorList>
    </citation>
    <scope>NUCLEOTIDE SEQUENCE [LARGE SCALE GENOMIC DNA]</scope>
    <source>
        <strain evidence="10 12">AM13-21</strain>
        <strain evidence="9 11">AM16-6</strain>
    </source>
</reference>
<dbReference type="NCBIfam" id="TIGR04148">
    <property type="entry name" value="GG_samocin_CFB"/>
    <property type="match status" value="1"/>
</dbReference>
<evidence type="ECO:0000256" key="4">
    <source>
        <dbReference type="ARBA" id="ARBA00022723"/>
    </source>
</evidence>
<dbReference type="GO" id="GO:0046872">
    <property type="term" value="F:metal ion binding"/>
    <property type="evidence" value="ECO:0007669"/>
    <property type="project" value="UniProtKB-KW"/>
</dbReference>
<evidence type="ECO:0000313" key="9">
    <source>
        <dbReference type="EMBL" id="RHH82041.1"/>
    </source>
</evidence>
<dbReference type="InterPro" id="IPR000385">
    <property type="entry name" value="MoaA_NifB_PqqE_Fe-S-bd_CS"/>
</dbReference>
<dbReference type="EMBL" id="QRLF01000003">
    <property type="protein sequence ID" value="RHI96153.1"/>
    <property type="molecule type" value="Genomic_DNA"/>
</dbReference>
<dbReference type="GO" id="GO:0016491">
    <property type="term" value="F:oxidoreductase activity"/>
    <property type="evidence" value="ECO:0007669"/>
    <property type="project" value="InterPro"/>
</dbReference>
<evidence type="ECO:0000256" key="1">
    <source>
        <dbReference type="ARBA" id="ARBA00001966"/>
    </source>
</evidence>
<dbReference type="RefSeq" id="WP_032952194.1">
    <property type="nucleotide sequence ID" value="NZ_BAABYE010000001.1"/>
</dbReference>
<dbReference type="EMBL" id="QRKA01000004">
    <property type="protein sequence ID" value="RHH82041.1"/>
    <property type="molecule type" value="Genomic_DNA"/>
</dbReference>